<dbReference type="AlphaFoldDB" id="A0A7X1B1F2"/>
<evidence type="ECO:0008006" key="3">
    <source>
        <dbReference type="Google" id="ProtNLM"/>
    </source>
</evidence>
<dbReference type="Proteomes" id="UP000525652">
    <property type="component" value="Unassembled WGS sequence"/>
</dbReference>
<gene>
    <name evidence="1" type="ORF">H5P30_13320</name>
</gene>
<accession>A0A7X1B1F2</accession>
<dbReference type="PANTHER" id="PTHR40616:SF1">
    <property type="entry name" value="LINALOOL DEHYDRATASE_ISOMERASE DOMAIN-CONTAINING PROTEIN"/>
    <property type="match status" value="1"/>
</dbReference>
<sequence>MIDSFALSQKEMDFLLGSLEKYEKCYDSKEKMLLLPVPANTSYHTRLRNVKAHPVFRSLVYGVALLDSRDASHRIRAVDILQRILGLQDQDPESDTYGIWSWYLEEPLEAMAPPDWNFADFCGTQILEALLNHESRLPEFLIPKMDEAILHAARSIQRRNVGPEYTNIAIMGSFVTLAAAERLQIEDLMGYAVGRFRTFYENTEYHGAFNEYNSPTYTYIALNEIERILRHIRHEETLRRARELYRHGWELVASHFHAPTQQWAGPHCRSYSEFLRPQTARFLERSMPGRFQSDLPQEEPTLDEHRHDHNCPPYLVESFLSLQEARTVRQVFRRGKPDIVGTTYLHPAFTLGSVNHGDMWNQRRALIAYWGNAVSPKYMRVRFMHDGYDFSAAQISSLQDEGRVASGITFAYDGGDTHVSLDMLEDGIVRAESLCLRFQFGGLKTALSELLNFDGNRWRFSDEHVHIESEMPVALWAGQSGYWQLGGEDEAEWLEFVLYEGRKRSFNMPTMGKSVIGFSLQFDTSDMAGSLPGGCVNVTDDSVNLSLSNQTVRIPQNAHSLEDIF</sequence>
<dbReference type="RefSeq" id="WP_185693423.1">
    <property type="nucleotide sequence ID" value="NZ_JACHVA010000101.1"/>
</dbReference>
<name>A0A7X1B1F2_9BACT</name>
<dbReference type="EMBL" id="JACHVA010000101">
    <property type="protein sequence ID" value="MBC2602758.1"/>
    <property type="molecule type" value="Genomic_DNA"/>
</dbReference>
<dbReference type="PANTHER" id="PTHR40616">
    <property type="entry name" value="LINALOOL DEHYDRATASE_ISOMERASE DOMAIN-CONTAINING PROTEIN"/>
    <property type="match status" value="1"/>
</dbReference>
<organism evidence="1 2">
    <name type="scientific">Puniceicoccus vermicola</name>
    <dbReference type="NCBI Taxonomy" id="388746"/>
    <lineage>
        <taxon>Bacteria</taxon>
        <taxon>Pseudomonadati</taxon>
        <taxon>Verrucomicrobiota</taxon>
        <taxon>Opitutia</taxon>
        <taxon>Puniceicoccales</taxon>
        <taxon>Puniceicoccaceae</taxon>
        <taxon>Puniceicoccus</taxon>
    </lineage>
</organism>
<comment type="caution">
    <text evidence="1">The sequence shown here is derived from an EMBL/GenBank/DDBJ whole genome shotgun (WGS) entry which is preliminary data.</text>
</comment>
<reference evidence="1 2" key="1">
    <citation type="submission" date="2020-07" db="EMBL/GenBank/DDBJ databases">
        <authorList>
            <person name="Feng X."/>
        </authorList>
    </citation>
    <scope>NUCLEOTIDE SEQUENCE [LARGE SCALE GENOMIC DNA]</scope>
    <source>
        <strain evidence="1 2">JCM14086</strain>
    </source>
</reference>
<keyword evidence="2" id="KW-1185">Reference proteome</keyword>
<evidence type="ECO:0000313" key="1">
    <source>
        <dbReference type="EMBL" id="MBC2602758.1"/>
    </source>
</evidence>
<evidence type="ECO:0000313" key="2">
    <source>
        <dbReference type="Proteomes" id="UP000525652"/>
    </source>
</evidence>
<protein>
    <recommendedName>
        <fullName evidence="3">Heparinase</fullName>
    </recommendedName>
</protein>
<proteinExistence type="predicted"/>